<evidence type="ECO:0000313" key="2">
    <source>
        <dbReference type="EMBL" id="BDB99367.1"/>
    </source>
</evidence>
<keyword evidence="1" id="KW-1133">Transmembrane helix</keyword>
<organism evidence="2 3">
    <name type="scientific">Saccharolobus caldissimus</name>
    <dbReference type="NCBI Taxonomy" id="1702097"/>
    <lineage>
        <taxon>Archaea</taxon>
        <taxon>Thermoproteota</taxon>
        <taxon>Thermoprotei</taxon>
        <taxon>Sulfolobales</taxon>
        <taxon>Sulfolobaceae</taxon>
        <taxon>Saccharolobus</taxon>
    </lineage>
</organism>
<feature type="transmembrane region" description="Helical" evidence="1">
    <location>
        <begin position="7"/>
        <end position="28"/>
    </location>
</feature>
<name>A0AAQ4CU86_9CREN</name>
<keyword evidence="1" id="KW-0812">Transmembrane</keyword>
<accession>A0AAQ4CU86</accession>
<dbReference type="EMBL" id="AP025226">
    <property type="protein sequence ID" value="BDB99367.1"/>
    <property type="molecule type" value="Genomic_DNA"/>
</dbReference>
<dbReference type="KEGG" id="scas:SACC_23840"/>
<dbReference type="RefSeq" id="WP_229569684.1">
    <property type="nucleotide sequence ID" value="NZ_AP025226.1"/>
</dbReference>
<keyword evidence="3" id="KW-1185">Reference proteome</keyword>
<evidence type="ECO:0000313" key="3">
    <source>
        <dbReference type="Proteomes" id="UP001319921"/>
    </source>
</evidence>
<dbReference type="Proteomes" id="UP001319921">
    <property type="component" value="Chromosome"/>
</dbReference>
<proteinExistence type="predicted"/>
<keyword evidence="1" id="KW-0472">Membrane</keyword>
<reference evidence="2 3" key="1">
    <citation type="journal article" date="2022" name="Microbiol. Resour. Announc.">
        <title>Complete Genome Sequence of the Hyperthermophilic and Acidophilic Archaeon Saccharolobus caldissimus Strain HS-3T.</title>
        <authorList>
            <person name="Sakai H.D."/>
            <person name="Kurosawa N."/>
        </authorList>
    </citation>
    <scope>NUCLEOTIDE SEQUENCE [LARGE SCALE GENOMIC DNA]</scope>
    <source>
        <strain evidence="2 3">JCM32116</strain>
    </source>
</reference>
<evidence type="ECO:0000256" key="1">
    <source>
        <dbReference type="SAM" id="Phobius"/>
    </source>
</evidence>
<sequence length="510" mass="57654">MQDSIGLLALTLLVIVMFSIMVSIIIIIHQNEMQYYSIQNLDNTQAIGKAKVGYYWVVEELKNNTISFIPHVYLLDEEGVYDVKSVLETTFNGNTYIFPIDTLKIYTNGSLTRDGIILSPGDAIIIRPNITSGQIDFITTTGNSYSLVLLPPSTKTLAAGEFSSNYTVFRIGNDSILSLNSASYKLLGPKNITSVELIFNSTPPLYNYTVQPSVSKLPPVVPNYYSVHINYFENVTFIKIRDLRNNKTYLVYAGNGSWTGEVYLYYFNNSKLTSIIVGNFTITYNTSYDYYSYGPVNFVKGYTINFNSKEYGYVPLYMILYTYNVSNSSSNGYYIIGEYSQLWVKPEVSNVSVSIYYSGYNYSYFYFYTYLVNYTSNLDSIRVGGSTIYLGSLSANISVDLNGAEKISTFGILYNNSQILYELPIIMNITYNVSSYSPPFLLNFSLTNQSLPIMFNGTPNLPNYTFYVYELPITIPTNDSIINVDSNELPYIVVYFIIEVNGKVIGENMP</sequence>
<dbReference type="AlphaFoldDB" id="A0AAQ4CU86"/>
<gene>
    <name evidence="2" type="ORF">SACC_23840</name>
</gene>
<protein>
    <submittedName>
        <fullName evidence="2">Uncharacterized protein</fullName>
    </submittedName>
</protein>
<dbReference type="GeneID" id="68867107"/>